<dbReference type="Proteomes" id="UP000075714">
    <property type="component" value="Unassembled WGS sequence"/>
</dbReference>
<accession>A0A150H4G0</accession>
<dbReference type="EMBL" id="LSYV01000002">
    <property type="protein sequence ID" value="KXZ56718.1"/>
    <property type="molecule type" value="Genomic_DNA"/>
</dbReference>
<organism evidence="1 2">
    <name type="scientific">Gonium pectorale</name>
    <name type="common">Green alga</name>
    <dbReference type="NCBI Taxonomy" id="33097"/>
    <lineage>
        <taxon>Eukaryota</taxon>
        <taxon>Viridiplantae</taxon>
        <taxon>Chlorophyta</taxon>
        <taxon>core chlorophytes</taxon>
        <taxon>Chlorophyceae</taxon>
        <taxon>CS clade</taxon>
        <taxon>Chlamydomonadales</taxon>
        <taxon>Volvocaceae</taxon>
        <taxon>Gonium</taxon>
    </lineage>
</organism>
<name>A0A150H4G0_GONPE</name>
<dbReference type="OrthoDB" id="551469at2759"/>
<protein>
    <submittedName>
        <fullName evidence="1">Uncharacterized protein</fullName>
    </submittedName>
</protein>
<evidence type="ECO:0000313" key="1">
    <source>
        <dbReference type="EMBL" id="KXZ56718.1"/>
    </source>
</evidence>
<evidence type="ECO:0000313" key="2">
    <source>
        <dbReference type="Proteomes" id="UP000075714"/>
    </source>
</evidence>
<reference evidence="2" key="1">
    <citation type="journal article" date="2016" name="Nat. Commun.">
        <title>The Gonium pectorale genome demonstrates co-option of cell cycle regulation during the evolution of multicellularity.</title>
        <authorList>
            <person name="Hanschen E.R."/>
            <person name="Marriage T.N."/>
            <person name="Ferris P.J."/>
            <person name="Hamaji T."/>
            <person name="Toyoda A."/>
            <person name="Fujiyama A."/>
            <person name="Neme R."/>
            <person name="Noguchi H."/>
            <person name="Minakuchi Y."/>
            <person name="Suzuki M."/>
            <person name="Kawai-Toyooka H."/>
            <person name="Smith D.R."/>
            <person name="Sparks H."/>
            <person name="Anderson J."/>
            <person name="Bakaric R."/>
            <person name="Luria V."/>
            <person name="Karger A."/>
            <person name="Kirschner M.W."/>
            <person name="Durand P.M."/>
            <person name="Michod R.E."/>
            <person name="Nozaki H."/>
            <person name="Olson B.J."/>
        </authorList>
    </citation>
    <scope>NUCLEOTIDE SEQUENCE [LARGE SCALE GENOMIC DNA]</scope>
    <source>
        <strain evidence="2">NIES-2863</strain>
    </source>
</reference>
<dbReference type="AlphaFoldDB" id="A0A150H4G0"/>
<proteinExistence type="predicted"/>
<comment type="caution">
    <text evidence="1">The sequence shown here is derived from an EMBL/GenBank/DDBJ whole genome shotgun (WGS) entry which is preliminary data.</text>
</comment>
<keyword evidence="2" id="KW-1185">Reference proteome</keyword>
<sequence>MRFLWPALTQLPRVLPRLRELRLGGGVAAATTDHVLRCWAGASGDPDSLATPMVIDPAFNAMMRPPQRRDASGAAAGAGAEVAAAAAGPNGWNTGHDAAPAGAGRAVPWGGGSGAVTARQGRDADGPSCSEWRVSLERVCLLAPGPTVAGALHLRRFMPGLRRLQVVVEGRLTDVVVAAGR</sequence>
<gene>
    <name evidence="1" type="ORF">GPECTOR_1g647</name>
</gene>